<evidence type="ECO:0000256" key="2">
    <source>
        <dbReference type="ARBA" id="ARBA00022801"/>
    </source>
</evidence>
<dbReference type="NCBIfam" id="NF001299">
    <property type="entry name" value="PRK00241.1"/>
    <property type="match status" value="1"/>
</dbReference>
<dbReference type="InterPro" id="IPR000086">
    <property type="entry name" value="NUDIX_hydrolase_dom"/>
</dbReference>
<dbReference type="Pfam" id="PF09296">
    <property type="entry name" value="NUDIX-like"/>
    <property type="match status" value="1"/>
</dbReference>
<feature type="binding site" evidence="6">
    <location>
        <position position="128"/>
    </location>
    <ligand>
        <name>Zn(2+)</name>
        <dbReference type="ChEBI" id="CHEBI:29105"/>
    </ligand>
</feature>
<feature type="binding site" evidence="6">
    <location>
        <position position="146"/>
    </location>
    <ligand>
        <name>Zn(2+)</name>
        <dbReference type="ChEBI" id="CHEBI:29105"/>
    </ligand>
</feature>
<dbReference type="Proteomes" id="UP000199657">
    <property type="component" value="Unassembled WGS sequence"/>
</dbReference>
<dbReference type="SUPFAM" id="SSF55811">
    <property type="entry name" value="Nudix"/>
    <property type="match status" value="2"/>
</dbReference>
<comment type="caution">
    <text evidence="6">Lacks conserved residue(s) required for the propagation of feature annotation.</text>
</comment>
<dbReference type="PROSITE" id="PS51462">
    <property type="entry name" value="NUDIX"/>
    <property type="match status" value="1"/>
</dbReference>
<comment type="catalytic activity">
    <reaction evidence="6">
        <text>NAD(+) + H2O = beta-nicotinamide D-ribonucleotide + AMP + 2 H(+)</text>
        <dbReference type="Rhea" id="RHEA:11800"/>
        <dbReference type="ChEBI" id="CHEBI:14649"/>
        <dbReference type="ChEBI" id="CHEBI:15377"/>
        <dbReference type="ChEBI" id="CHEBI:15378"/>
        <dbReference type="ChEBI" id="CHEBI:57540"/>
        <dbReference type="ChEBI" id="CHEBI:456215"/>
        <dbReference type="EC" id="3.6.1.22"/>
    </reaction>
</comment>
<comment type="similarity">
    <text evidence="6">Belongs to the Nudix hydrolase family. NudC subfamily.</text>
</comment>
<dbReference type="GO" id="GO:0000210">
    <property type="term" value="F:NAD+ diphosphatase activity"/>
    <property type="evidence" value="ECO:0007669"/>
    <property type="project" value="UniProtKB-UniRule"/>
</dbReference>
<keyword evidence="9" id="KW-1185">Reference proteome</keyword>
<feature type="binding site" evidence="6">
    <location>
        <position position="204"/>
    </location>
    <ligand>
        <name>a divalent metal cation</name>
        <dbReference type="ChEBI" id="CHEBI:60240"/>
        <label>2</label>
    </ligand>
</feature>
<dbReference type="CDD" id="cd03429">
    <property type="entry name" value="NUDIX_NADH_pyrophosphatase_Nudt13"/>
    <property type="match status" value="1"/>
</dbReference>
<dbReference type="InterPro" id="IPR020084">
    <property type="entry name" value="NUDIX_hydrolase_CS"/>
</dbReference>
<dbReference type="OrthoDB" id="9791656at2"/>
<protein>
    <recommendedName>
        <fullName evidence="6">NAD-capped RNA hydrolase NudC</fullName>
        <shortName evidence="6">DeNADding enzyme NudC</shortName>
        <ecNumber evidence="6">3.6.1.-</ecNumber>
    </recommendedName>
    <alternativeName>
        <fullName evidence="6">NADH pyrophosphatase</fullName>
        <ecNumber evidence="6">3.6.1.22</ecNumber>
    </alternativeName>
</protein>
<dbReference type="GO" id="GO:0030145">
    <property type="term" value="F:manganese ion binding"/>
    <property type="evidence" value="ECO:0007669"/>
    <property type="project" value="UniProtKB-UniRule"/>
</dbReference>
<evidence type="ECO:0000256" key="6">
    <source>
        <dbReference type="HAMAP-Rule" id="MF_00297"/>
    </source>
</evidence>
<comment type="catalytic activity">
    <reaction evidence="6">
        <text>a 5'-end NAD(+)-phospho-ribonucleoside in mRNA + H2O = a 5'-end phospho-adenosine-phospho-ribonucleoside in mRNA + beta-nicotinamide D-ribonucleotide + 2 H(+)</text>
        <dbReference type="Rhea" id="RHEA:60876"/>
        <dbReference type="Rhea" id="RHEA-COMP:15698"/>
        <dbReference type="Rhea" id="RHEA-COMP:15719"/>
        <dbReference type="ChEBI" id="CHEBI:14649"/>
        <dbReference type="ChEBI" id="CHEBI:15377"/>
        <dbReference type="ChEBI" id="CHEBI:15378"/>
        <dbReference type="ChEBI" id="CHEBI:144029"/>
        <dbReference type="ChEBI" id="CHEBI:144051"/>
    </reaction>
</comment>
<feature type="binding site" evidence="6">
    <location>
        <position position="249"/>
    </location>
    <ligand>
        <name>a divalent metal cation</name>
        <dbReference type="ChEBI" id="CHEBI:60240"/>
        <label>1</label>
    </ligand>
</feature>
<evidence type="ECO:0000256" key="5">
    <source>
        <dbReference type="ARBA" id="ARBA00023211"/>
    </source>
</evidence>
<feature type="binding site" evidence="6">
    <location>
        <position position="208"/>
    </location>
    <ligand>
        <name>a divalent metal cation</name>
        <dbReference type="ChEBI" id="CHEBI:60240"/>
        <label>3</label>
    </ligand>
</feature>
<dbReference type="GO" id="GO:0000287">
    <property type="term" value="F:magnesium ion binding"/>
    <property type="evidence" value="ECO:0007669"/>
    <property type="project" value="UniProtKB-UniRule"/>
</dbReference>
<feature type="binding site" evidence="6">
    <location>
        <position position="208"/>
    </location>
    <ligand>
        <name>a divalent metal cation</name>
        <dbReference type="ChEBI" id="CHEBI:60240"/>
        <label>1</label>
    </ligand>
</feature>
<comment type="function">
    <text evidence="6">mRNA decapping enzyme that specifically removes the nicotinamide adenine dinucleotide (NAD) cap from a subset of mRNAs by hydrolyzing the diphosphate linkage to produce nicotinamide mononucleotide (NMN) and 5' monophosphate mRNA. The NAD-cap is present at the 5'-end of some mRNAs and stabilizes RNA against 5'-processing. Has preference for mRNAs with a 5'-end purine. Catalyzes the hydrolysis of a broad range of dinucleotide pyrophosphates.</text>
</comment>
<gene>
    <name evidence="6" type="primary">nudC</name>
    <name evidence="8" type="ORF">SAMN04488052_102169</name>
</gene>
<keyword evidence="6" id="KW-0862">Zinc</keyword>
<comment type="catalytic activity">
    <reaction evidence="6">
        <text>NADH + H2O = reduced beta-nicotinamide D-ribonucleotide + AMP + 2 H(+)</text>
        <dbReference type="Rhea" id="RHEA:48868"/>
        <dbReference type="ChEBI" id="CHEBI:15377"/>
        <dbReference type="ChEBI" id="CHEBI:15378"/>
        <dbReference type="ChEBI" id="CHEBI:57945"/>
        <dbReference type="ChEBI" id="CHEBI:90832"/>
        <dbReference type="ChEBI" id="CHEBI:456215"/>
        <dbReference type="EC" id="3.6.1.22"/>
    </reaction>
</comment>
<dbReference type="GO" id="GO:0008270">
    <property type="term" value="F:zinc ion binding"/>
    <property type="evidence" value="ECO:0007669"/>
    <property type="project" value="UniProtKB-UniRule"/>
</dbReference>
<dbReference type="STRING" id="406100.SAMN04488052_102169"/>
<feature type="binding site" evidence="6">
    <location>
        <position position="271"/>
    </location>
    <ligand>
        <name>substrate</name>
    </ligand>
</feature>
<organism evidence="8 9">
    <name type="scientific">Aquisalimonas asiatica</name>
    <dbReference type="NCBI Taxonomy" id="406100"/>
    <lineage>
        <taxon>Bacteria</taxon>
        <taxon>Pseudomonadati</taxon>
        <taxon>Pseudomonadota</taxon>
        <taxon>Gammaproteobacteria</taxon>
        <taxon>Chromatiales</taxon>
        <taxon>Ectothiorhodospiraceae</taxon>
        <taxon>Aquisalimonas</taxon>
    </lineage>
</organism>
<comment type="cofactor">
    <cofactor evidence="6">
        <name>Zn(2+)</name>
        <dbReference type="ChEBI" id="CHEBI:29105"/>
    </cofactor>
    <text evidence="6">Binds 1 zinc ion per subunit.</text>
</comment>
<feature type="binding site" evidence="6">
    <location>
        <position position="188"/>
    </location>
    <ligand>
        <name>a divalent metal cation</name>
        <dbReference type="ChEBI" id="CHEBI:60240"/>
        <label>1</label>
    </ligand>
</feature>
<dbReference type="InterPro" id="IPR015797">
    <property type="entry name" value="NUDIX_hydrolase-like_dom_sf"/>
</dbReference>
<sequence>MAVEIPAFELQLPFEIGVEPPVIGEEPAWWFVFQDSNLVLERIDERRVRPLFQRQDPRPDSPPPDTAHFLGRLDGIPCFAADLHGGLPDTTLIARGLFVLHHRMDTDLFLLAGRAFQILEWDRKHRYCGRCGTPTERATTQRARICPNCEFTQFPRLTPAMMVLVRRGRQLLLAHAPRYPDGFYSVLAGFTEPGETLEACVRREVREEVGLEVRNIRYFASQSWPFPHSLMVAYVADWASGEIRIDDEEITHADWFDPDNLPDIPGEMSIAGHLIRWFVEEQRAGNTEPGPS</sequence>
<dbReference type="GO" id="GO:0110153">
    <property type="term" value="F:RNA NAD-cap (NMN-forming) hydrolase activity"/>
    <property type="evidence" value="ECO:0007669"/>
    <property type="project" value="RHEA"/>
</dbReference>
<evidence type="ECO:0000313" key="9">
    <source>
        <dbReference type="Proteomes" id="UP000199657"/>
    </source>
</evidence>
<dbReference type="PANTHER" id="PTHR11383">
    <property type="entry name" value="NUCLEOSIDE DIPHOSPHATE-LINKED MOIETY X MOTIF 13"/>
    <property type="match status" value="1"/>
</dbReference>
<evidence type="ECO:0000256" key="4">
    <source>
        <dbReference type="ARBA" id="ARBA00023027"/>
    </source>
</evidence>
<dbReference type="AlphaFoldDB" id="A0A1H8RPU8"/>
<evidence type="ECO:0000256" key="3">
    <source>
        <dbReference type="ARBA" id="ARBA00022842"/>
    </source>
</evidence>
<feature type="binding site" evidence="6">
    <location>
        <position position="204"/>
    </location>
    <ligand>
        <name>a divalent metal cation</name>
        <dbReference type="ChEBI" id="CHEBI:60240"/>
        <label>3</label>
    </ligand>
</feature>
<feature type="binding site" evidence="6">
    <location>
        <position position="149"/>
    </location>
    <ligand>
        <name>Zn(2+)</name>
        <dbReference type="ChEBI" id="CHEBI:29105"/>
    </ligand>
</feature>
<accession>A0A1H8RPU8</accession>
<keyword evidence="5 6" id="KW-0464">Manganese</keyword>
<dbReference type="EC" id="3.6.1.-" evidence="6"/>
<dbReference type="Gene3D" id="3.90.79.10">
    <property type="entry name" value="Nucleoside Triphosphate Pyrophosphohydrolase"/>
    <property type="match status" value="1"/>
</dbReference>
<evidence type="ECO:0000256" key="1">
    <source>
        <dbReference type="ARBA" id="ARBA00022723"/>
    </source>
</evidence>
<keyword evidence="1 6" id="KW-0479">Metal-binding</keyword>
<feature type="domain" description="Nudix hydrolase" evidence="7">
    <location>
        <begin position="156"/>
        <end position="280"/>
    </location>
</feature>
<feature type="binding site" evidence="6">
    <location>
        <position position="249"/>
    </location>
    <ligand>
        <name>a divalent metal cation</name>
        <dbReference type="ChEBI" id="CHEBI:60240"/>
        <label>3</label>
    </ligand>
</feature>
<reference evidence="8 9" key="1">
    <citation type="submission" date="2016-10" db="EMBL/GenBank/DDBJ databases">
        <authorList>
            <person name="de Groot N.N."/>
        </authorList>
    </citation>
    <scope>NUCLEOTIDE SEQUENCE [LARGE SCALE GENOMIC DNA]</scope>
    <source>
        <strain evidence="8 9">CGMCC 1.6291</strain>
    </source>
</reference>
<feature type="short sequence motif" description="Nudix box" evidence="6">
    <location>
        <begin position="189"/>
        <end position="210"/>
    </location>
</feature>
<keyword evidence="4 6" id="KW-0520">NAD</keyword>
<dbReference type="InterPro" id="IPR049734">
    <property type="entry name" value="NudC-like_C"/>
</dbReference>
<dbReference type="Gene3D" id="3.90.79.20">
    <property type="match status" value="1"/>
</dbReference>
<comment type="cofactor">
    <cofactor evidence="6">
        <name>Mg(2+)</name>
        <dbReference type="ChEBI" id="CHEBI:18420"/>
    </cofactor>
    <cofactor evidence="6">
        <name>Mn(2+)</name>
        <dbReference type="ChEBI" id="CHEBI:29035"/>
    </cofactor>
    <text evidence="6">Divalent metal cations. Mg(2+) or Mn(2+).</text>
</comment>
<dbReference type="InterPro" id="IPR015376">
    <property type="entry name" value="Znr_NADH_PPase"/>
</dbReference>
<keyword evidence="2 6" id="KW-0378">Hydrolase</keyword>
<evidence type="ECO:0000313" key="8">
    <source>
        <dbReference type="EMBL" id="SEO68410.1"/>
    </source>
</evidence>
<dbReference type="HAMAP" id="MF_00297">
    <property type="entry name" value="Nudix_NudC"/>
    <property type="match status" value="1"/>
</dbReference>
<keyword evidence="3 6" id="KW-0460">Magnesium</keyword>
<dbReference type="PROSITE" id="PS00893">
    <property type="entry name" value="NUDIX_BOX"/>
    <property type="match status" value="1"/>
</dbReference>
<dbReference type="EMBL" id="FOEG01000002">
    <property type="protein sequence ID" value="SEO68410.1"/>
    <property type="molecule type" value="Genomic_DNA"/>
</dbReference>
<proteinExistence type="inferred from homology"/>
<dbReference type="Pfam" id="PF00293">
    <property type="entry name" value="NUDIX"/>
    <property type="match status" value="1"/>
</dbReference>
<feature type="binding site" evidence="6">
    <location>
        <begin position="222"/>
        <end position="229"/>
    </location>
    <ligand>
        <name>substrate</name>
    </ligand>
</feature>
<evidence type="ECO:0000259" key="7">
    <source>
        <dbReference type="PROSITE" id="PS51462"/>
    </source>
</evidence>
<dbReference type="InterPro" id="IPR015375">
    <property type="entry name" value="NADH_PPase-like_N"/>
</dbReference>
<dbReference type="InterPro" id="IPR022925">
    <property type="entry name" value="RNA_Hydrolase_NudC"/>
</dbReference>
<feature type="binding site" evidence="6">
    <location>
        <position position="131"/>
    </location>
    <ligand>
        <name>Zn(2+)</name>
        <dbReference type="ChEBI" id="CHEBI:29105"/>
    </ligand>
</feature>
<name>A0A1H8RPU8_9GAMM</name>
<dbReference type="EC" id="3.6.1.22" evidence="6"/>
<dbReference type="PANTHER" id="PTHR11383:SF3">
    <property type="entry name" value="NAD(P)H PYROPHOSPHATASE NUDT13, MITOCHONDRIAL"/>
    <property type="match status" value="1"/>
</dbReference>
<comment type="subunit">
    <text evidence="6">Homodimer.</text>
</comment>
<dbReference type="Pfam" id="PF09297">
    <property type="entry name" value="Zn_ribbon_NUD"/>
    <property type="match status" value="1"/>
</dbReference>
<dbReference type="GO" id="GO:0035529">
    <property type="term" value="F:NADH pyrophosphatase activity"/>
    <property type="evidence" value="ECO:0007669"/>
    <property type="project" value="RHEA"/>
</dbReference>